<dbReference type="Pfam" id="PF03992">
    <property type="entry name" value="ABM"/>
    <property type="match status" value="1"/>
</dbReference>
<dbReference type="Proteomes" id="UP001501195">
    <property type="component" value="Unassembled WGS sequence"/>
</dbReference>
<keyword evidence="3" id="KW-1185">Reference proteome</keyword>
<dbReference type="PANTHER" id="PTHR33336">
    <property type="entry name" value="QUINOL MONOOXYGENASE YGIN-RELATED"/>
    <property type="match status" value="1"/>
</dbReference>
<dbReference type="PROSITE" id="PS51725">
    <property type="entry name" value="ABM"/>
    <property type="match status" value="1"/>
</dbReference>
<dbReference type="InterPro" id="IPR050744">
    <property type="entry name" value="AI-2_Isomerase_LsrG"/>
</dbReference>
<dbReference type="RefSeq" id="WP_345713335.1">
    <property type="nucleotide sequence ID" value="NZ_BAABIL010000481.1"/>
</dbReference>
<sequence>MTITVLATITPKPGRAAAVRAAFEQIIGDVHQEEGCLLYALQVGGEQGAEKLYMVEKWTSREALAAHAAGGPLRRLDELLGDDLAVPTEVVVADPAPAGDPAKGAL</sequence>
<comment type="caution">
    <text evidence="2">The sequence shown here is derived from an EMBL/GenBank/DDBJ whole genome shotgun (WGS) entry which is preliminary data.</text>
</comment>
<dbReference type="Gene3D" id="3.30.70.100">
    <property type="match status" value="1"/>
</dbReference>
<keyword evidence="2" id="KW-0560">Oxidoreductase</keyword>
<evidence type="ECO:0000313" key="3">
    <source>
        <dbReference type="Proteomes" id="UP001501195"/>
    </source>
</evidence>
<dbReference type="InterPro" id="IPR011008">
    <property type="entry name" value="Dimeric_a/b-barrel"/>
</dbReference>
<organism evidence="2 3">
    <name type="scientific">Kineococcus glutinatus</name>
    <dbReference type="NCBI Taxonomy" id="1070872"/>
    <lineage>
        <taxon>Bacteria</taxon>
        <taxon>Bacillati</taxon>
        <taxon>Actinomycetota</taxon>
        <taxon>Actinomycetes</taxon>
        <taxon>Kineosporiales</taxon>
        <taxon>Kineosporiaceae</taxon>
        <taxon>Kineococcus</taxon>
    </lineage>
</organism>
<protein>
    <submittedName>
        <fullName evidence="2">Antibiotic biosynthesis monooxygenase</fullName>
    </submittedName>
</protein>
<dbReference type="GO" id="GO:0004497">
    <property type="term" value="F:monooxygenase activity"/>
    <property type="evidence" value="ECO:0007669"/>
    <property type="project" value="UniProtKB-KW"/>
</dbReference>
<dbReference type="InterPro" id="IPR007138">
    <property type="entry name" value="ABM_dom"/>
</dbReference>
<gene>
    <name evidence="2" type="ORF">GCM10023225_28570</name>
</gene>
<dbReference type="PANTHER" id="PTHR33336:SF15">
    <property type="entry name" value="ABM DOMAIN-CONTAINING PROTEIN"/>
    <property type="match status" value="1"/>
</dbReference>
<dbReference type="SUPFAM" id="SSF54909">
    <property type="entry name" value="Dimeric alpha+beta barrel"/>
    <property type="match status" value="1"/>
</dbReference>
<proteinExistence type="predicted"/>
<reference evidence="3" key="1">
    <citation type="journal article" date="2019" name="Int. J. Syst. Evol. Microbiol.">
        <title>The Global Catalogue of Microorganisms (GCM) 10K type strain sequencing project: providing services to taxonomists for standard genome sequencing and annotation.</title>
        <authorList>
            <consortium name="The Broad Institute Genomics Platform"/>
            <consortium name="The Broad Institute Genome Sequencing Center for Infectious Disease"/>
            <person name="Wu L."/>
            <person name="Ma J."/>
        </authorList>
    </citation>
    <scope>NUCLEOTIDE SEQUENCE [LARGE SCALE GENOMIC DNA]</scope>
    <source>
        <strain evidence="3">JCM 18126</strain>
    </source>
</reference>
<dbReference type="EMBL" id="BAABIL010000481">
    <property type="protein sequence ID" value="GAA4989505.1"/>
    <property type="molecule type" value="Genomic_DNA"/>
</dbReference>
<name>A0ABP9I774_9ACTN</name>
<feature type="domain" description="ABM" evidence="1">
    <location>
        <begin position="3"/>
        <end position="92"/>
    </location>
</feature>
<evidence type="ECO:0000313" key="2">
    <source>
        <dbReference type="EMBL" id="GAA4989505.1"/>
    </source>
</evidence>
<keyword evidence="2" id="KW-0503">Monooxygenase</keyword>
<accession>A0ABP9I774</accession>
<evidence type="ECO:0000259" key="1">
    <source>
        <dbReference type="PROSITE" id="PS51725"/>
    </source>
</evidence>